<gene>
    <name evidence="1" type="ORF">O3P69_000652</name>
</gene>
<proteinExistence type="predicted"/>
<organism evidence="1 2">
    <name type="scientific">Scylla paramamosain</name>
    <name type="common">Mud crab</name>
    <dbReference type="NCBI Taxonomy" id="85552"/>
    <lineage>
        <taxon>Eukaryota</taxon>
        <taxon>Metazoa</taxon>
        <taxon>Ecdysozoa</taxon>
        <taxon>Arthropoda</taxon>
        <taxon>Crustacea</taxon>
        <taxon>Multicrustacea</taxon>
        <taxon>Malacostraca</taxon>
        <taxon>Eumalacostraca</taxon>
        <taxon>Eucarida</taxon>
        <taxon>Decapoda</taxon>
        <taxon>Pleocyemata</taxon>
        <taxon>Brachyura</taxon>
        <taxon>Eubrachyura</taxon>
        <taxon>Portunoidea</taxon>
        <taxon>Portunidae</taxon>
        <taxon>Portuninae</taxon>
        <taxon>Scylla</taxon>
    </lineage>
</organism>
<sequence length="74" mass="8557">MLFFLALYRSPAKTVPNWCVCASQEARRAVLSQATFAAHRKVGIRSNTLELPWFKDKRTPFSLHSIRQKKLLQP</sequence>
<dbReference type="AlphaFoldDB" id="A0AAW0UVM8"/>
<keyword evidence="2" id="KW-1185">Reference proteome</keyword>
<dbReference type="Proteomes" id="UP001487740">
    <property type="component" value="Unassembled WGS sequence"/>
</dbReference>
<name>A0AAW0UVM8_SCYPA</name>
<dbReference type="EMBL" id="JARAKH010000007">
    <property type="protein sequence ID" value="KAK8402377.1"/>
    <property type="molecule type" value="Genomic_DNA"/>
</dbReference>
<reference evidence="1 2" key="1">
    <citation type="submission" date="2023-03" db="EMBL/GenBank/DDBJ databases">
        <title>High-quality genome of Scylla paramamosain provides insights in environmental adaptation.</title>
        <authorList>
            <person name="Zhang L."/>
        </authorList>
    </citation>
    <scope>NUCLEOTIDE SEQUENCE [LARGE SCALE GENOMIC DNA]</scope>
    <source>
        <strain evidence="1">LZ_2023a</strain>
        <tissue evidence="1">Muscle</tissue>
    </source>
</reference>
<evidence type="ECO:0000313" key="1">
    <source>
        <dbReference type="EMBL" id="KAK8402377.1"/>
    </source>
</evidence>
<comment type="caution">
    <text evidence="1">The sequence shown here is derived from an EMBL/GenBank/DDBJ whole genome shotgun (WGS) entry which is preliminary data.</text>
</comment>
<evidence type="ECO:0000313" key="2">
    <source>
        <dbReference type="Proteomes" id="UP001487740"/>
    </source>
</evidence>
<evidence type="ECO:0008006" key="3">
    <source>
        <dbReference type="Google" id="ProtNLM"/>
    </source>
</evidence>
<protein>
    <recommendedName>
        <fullName evidence="3">Secreted protein</fullName>
    </recommendedName>
</protein>
<accession>A0AAW0UVM8</accession>